<dbReference type="RefSeq" id="XP_003033455.1">
    <property type="nucleotide sequence ID" value="XM_003033409.1"/>
</dbReference>
<dbReference type="VEuPathDB" id="FungiDB:SCHCODRAFT_02573300"/>
<proteinExistence type="predicted"/>
<dbReference type="Pfam" id="PF17667">
    <property type="entry name" value="Pkinase_fungal"/>
    <property type="match status" value="1"/>
</dbReference>
<dbReference type="EMBL" id="GL377305">
    <property type="protein sequence ID" value="EFI98552.1"/>
    <property type="molecule type" value="Genomic_DNA"/>
</dbReference>
<dbReference type="PANTHER" id="PTHR38248:SF2">
    <property type="entry name" value="FUNK1 11"/>
    <property type="match status" value="1"/>
</dbReference>
<reference evidence="3 4" key="1">
    <citation type="journal article" date="2010" name="Nat. Biotechnol.">
        <title>Genome sequence of the model mushroom Schizophyllum commune.</title>
        <authorList>
            <person name="Ohm R.A."/>
            <person name="de Jong J.F."/>
            <person name="Lugones L.G."/>
            <person name="Aerts A."/>
            <person name="Kothe E."/>
            <person name="Stajich J.E."/>
            <person name="de Vries R.P."/>
            <person name="Record E."/>
            <person name="Levasseur A."/>
            <person name="Baker S.E."/>
            <person name="Bartholomew K.A."/>
            <person name="Coutinho P.M."/>
            <person name="Erdmann S."/>
            <person name="Fowler T.J."/>
            <person name="Gathman A.C."/>
            <person name="Lombard V."/>
            <person name="Henrissat B."/>
            <person name="Knabe N."/>
            <person name="Kuees U."/>
            <person name="Lilly W.W."/>
            <person name="Lindquist E."/>
            <person name="Lucas S."/>
            <person name="Magnuson J.K."/>
            <person name="Piumi F."/>
            <person name="Raudaskoski M."/>
            <person name="Salamov A."/>
            <person name="Schmutz J."/>
            <person name="Schwarze F.W.M.R."/>
            <person name="vanKuyk P.A."/>
            <person name="Horton J.S."/>
            <person name="Grigoriev I.V."/>
            <person name="Woesten H.A.B."/>
        </authorList>
    </citation>
    <scope>NUCLEOTIDE SEQUENCE [LARGE SCALE GENOMIC DNA]</scope>
    <source>
        <strain evidence="4">H4-8 / FGSC 9210</strain>
    </source>
</reference>
<accession>D8Q1S7</accession>
<gene>
    <name evidence="3" type="ORF">SCHCODRAFT_234391</name>
</gene>
<protein>
    <recommendedName>
        <fullName evidence="2">Fungal-type protein kinase domain-containing protein</fullName>
    </recommendedName>
</protein>
<dbReference type="GeneID" id="9596001"/>
<evidence type="ECO:0000259" key="2">
    <source>
        <dbReference type="Pfam" id="PF17667"/>
    </source>
</evidence>
<organism evidence="4">
    <name type="scientific">Schizophyllum commune (strain H4-8 / FGSC 9210)</name>
    <name type="common">Split gill fungus</name>
    <dbReference type="NCBI Taxonomy" id="578458"/>
    <lineage>
        <taxon>Eukaryota</taxon>
        <taxon>Fungi</taxon>
        <taxon>Dikarya</taxon>
        <taxon>Basidiomycota</taxon>
        <taxon>Agaricomycotina</taxon>
        <taxon>Agaricomycetes</taxon>
        <taxon>Agaricomycetidae</taxon>
        <taxon>Agaricales</taxon>
        <taxon>Schizophyllaceae</taxon>
        <taxon>Schizophyllum</taxon>
    </lineage>
</organism>
<dbReference type="AlphaFoldDB" id="D8Q1S7"/>
<feature type="compositionally biased region" description="Pro residues" evidence="1">
    <location>
        <begin position="679"/>
        <end position="691"/>
    </location>
</feature>
<keyword evidence="4" id="KW-1185">Reference proteome</keyword>
<feature type="region of interest" description="Disordered" evidence="1">
    <location>
        <begin position="672"/>
        <end position="691"/>
    </location>
</feature>
<sequence length="788" mass="88778">MTAIAVIGPVTRLRRVTTVPTSHNSFTRQNSVFGNERTGVIRSNAVALDVAVSISRAMFHISAEVLWHQRAMRSWSQQPQGLMFDARPDLRSTEGHTCARPQGHSCARPRGCSCASNQLHIFRFPARSCDSGADTDPRFYLDRPAPVYHHDLEALIWIFVWVMCCYDGGLAVDCHDGQPRLNPLPQPFAEWMLRGDSHEFVVSADSHKLLASARRCLESKESFLSTVTMWNGREPATVWGAPAPTWGAPIPTWGAPLPIRDLLFAMPAKPSTIWTAASAMWEIAGPTRTMPADELDVAVTPYALALCMLSYTTGRIGERSLAFARSRSQGCMEDRWPRMERDDCSEKNAEGDLRSHYVKNASGMARKDDALGKTSADDPGKVWIDFEDKISKCVMVQDDSFRSVLNDWDLAGDPSDTARTTPLMPCGTPPFMAVDMLEEDALKGKVQRLYRHDLESLFYVLTWAACCYKDGRRLDPLPRMFEKWALGSLSIRPQDFMARLLAYEDPHPLQTCRDSKFSFIAGGRQWREDIPWRELGYIAEGLRFFFMGEETARWAVWDRPAGRAIQMAEFMALIEGREPPPRPQEADEPEKMWEGFCAAVREVIEDIMIMCKLLHCAGRHEYSLWDGLQAARDRHPRLRPVAIPPMDVSSQITAGAVLNDWDFAPPFASRASGPAADPRLPPPATDPRLPSLPSPPSITFAAIDVLQYAFTGEAERPYRHEVEHLYRHDLEAFIWVFTWVACCVEDGRQLDPLPERFQDWVSGIVKRMQGLPRHGRQKAGSRMPCDSI</sequence>
<dbReference type="HOGENOM" id="CLU_356082_0_0_1"/>
<name>D8Q1S7_SCHCM</name>
<feature type="domain" description="Fungal-type protein kinase" evidence="2">
    <location>
        <begin position="397"/>
        <end position="464"/>
    </location>
</feature>
<evidence type="ECO:0000256" key="1">
    <source>
        <dbReference type="SAM" id="MobiDB-lite"/>
    </source>
</evidence>
<dbReference type="InParanoid" id="D8Q1S7"/>
<evidence type="ECO:0000313" key="4">
    <source>
        <dbReference type="Proteomes" id="UP000007431"/>
    </source>
</evidence>
<dbReference type="OrthoDB" id="5569250at2759"/>
<evidence type="ECO:0000313" key="3">
    <source>
        <dbReference type="EMBL" id="EFI98552.1"/>
    </source>
</evidence>
<dbReference type="InterPro" id="IPR040976">
    <property type="entry name" value="Pkinase_fungal"/>
</dbReference>
<dbReference type="Proteomes" id="UP000007431">
    <property type="component" value="Unassembled WGS sequence"/>
</dbReference>
<dbReference type="KEGG" id="scm:SCHCO_02573300"/>
<dbReference type="PANTHER" id="PTHR38248">
    <property type="entry name" value="FUNK1 6"/>
    <property type="match status" value="1"/>
</dbReference>